<dbReference type="EMBL" id="AKRT01000406">
    <property type="protein sequence ID" value="EIR15121.1"/>
    <property type="molecule type" value="Genomic_DNA"/>
</dbReference>
<comment type="caution">
    <text evidence="1">The sequence shown here is derived from an EMBL/GenBank/DDBJ whole genome shotgun (WGS) entry which is preliminary data.</text>
</comment>
<evidence type="ECO:0000313" key="1">
    <source>
        <dbReference type="EMBL" id="EIR15121.1"/>
    </source>
</evidence>
<organism evidence="1 2">
    <name type="scientific">Yersinia pestis PY-08</name>
    <dbReference type="NCBI Taxonomy" id="992134"/>
    <lineage>
        <taxon>Bacteria</taxon>
        <taxon>Pseudomonadati</taxon>
        <taxon>Pseudomonadota</taxon>
        <taxon>Gammaproteobacteria</taxon>
        <taxon>Enterobacterales</taxon>
        <taxon>Yersiniaceae</taxon>
        <taxon>Yersinia</taxon>
    </lineage>
</organism>
<accession>A0AB72ZFL7</accession>
<protein>
    <submittedName>
        <fullName evidence="1">Uncharacterized protein</fullName>
    </submittedName>
</protein>
<dbReference type="Proteomes" id="UP000003231">
    <property type="component" value="Unassembled WGS sequence"/>
</dbReference>
<evidence type="ECO:0000313" key="2">
    <source>
        <dbReference type="Proteomes" id="UP000003231"/>
    </source>
</evidence>
<proteinExistence type="predicted"/>
<gene>
    <name evidence="1" type="ORF">YPPY08_3699</name>
</gene>
<reference evidence="1 2" key="1">
    <citation type="submission" date="2012-05" db="EMBL/GenBank/DDBJ databases">
        <title>Genome sequence of Yersinia Pestis PY-08.</title>
        <authorList>
            <person name="Santana-Cruz I."/>
            <person name="Sengamalay N."/>
            <person name="McCracken C."/>
            <person name="Daugherty S.C."/>
            <person name="Maroo A."/>
            <person name="Vara P.G."/>
            <person name="Tallon L.J."/>
            <person name="Sadzewicz L."/>
            <person name="Vinetz J.M."/>
            <person name="Cespedes Zambrano M.J."/>
            <person name="Fraser-Liggett C.M."/>
            <person name="Tettelin H."/>
        </authorList>
    </citation>
    <scope>NUCLEOTIDE SEQUENCE [LARGE SCALE GENOMIC DNA]</scope>
    <source>
        <strain evidence="1 2">PY-08</strain>
    </source>
</reference>
<dbReference type="AlphaFoldDB" id="A0AB72ZFL7"/>
<name>A0AB72ZFL7_YERPE</name>
<sequence>MARPIIRFPGLFRLPFCKRHLNIAFIQKTVIASHSLVTG</sequence>